<gene>
    <name evidence="1" type="ORF">T11_11379</name>
</gene>
<sequence>MNNLSVFIILLSLKKELHISKLQAQSYKAILKFATKNR</sequence>
<dbReference type="Proteomes" id="UP000055024">
    <property type="component" value="Unassembled WGS sequence"/>
</dbReference>
<name>A0A0V1GHL6_9BILA</name>
<reference evidence="1 2" key="1">
    <citation type="submission" date="2015-01" db="EMBL/GenBank/DDBJ databases">
        <title>Evolution of Trichinella species and genotypes.</title>
        <authorList>
            <person name="Korhonen P.K."/>
            <person name="Edoardo P."/>
            <person name="Giuseppe L.R."/>
            <person name="Gasser R.B."/>
        </authorList>
    </citation>
    <scope>NUCLEOTIDE SEQUENCE [LARGE SCALE GENOMIC DNA]</scope>
    <source>
        <strain evidence="1">ISS1029</strain>
    </source>
</reference>
<accession>A0A0V1GHL6</accession>
<evidence type="ECO:0000313" key="2">
    <source>
        <dbReference type="Proteomes" id="UP000055024"/>
    </source>
</evidence>
<evidence type="ECO:0000313" key="1">
    <source>
        <dbReference type="EMBL" id="KRY97705.1"/>
    </source>
</evidence>
<dbReference type="AlphaFoldDB" id="A0A0V1GHL6"/>
<dbReference type="EMBL" id="JYDP01001857">
    <property type="protein sequence ID" value="KRY97705.1"/>
    <property type="molecule type" value="Genomic_DNA"/>
</dbReference>
<protein>
    <submittedName>
        <fullName evidence="1">Uncharacterized protein</fullName>
    </submittedName>
</protein>
<organism evidence="1 2">
    <name type="scientific">Trichinella zimbabwensis</name>
    <dbReference type="NCBI Taxonomy" id="268475"/>
    <lineage>
        <taxon>Eukaryota</taxon>
        <taxon>Metazoa</taxon>
        <taxon>Ecdysozoa</taxon>
        <taxon>Nematoda</taxon>
        <taxon>Enoplea</taxon>
        <taxon>Dorylaimia</taxon>
        <taxon>Trichinellida</taxon>
        <taxon>Trichinellidae</taxon>
        <taxon>Trichinella</taxon>
    </lineage>
</organism>
<proteinExistence type="predicted"/>
<keyword evidence="2" id="KW-1185">Reference proteome</keyword>
<comment type="caution">
    <text evidence="1">The sequence shown here is derived from an EMBL/GenBank/DDBJ whole genome shotgun (WGS) entry which is preliminary data.</text>
</comment>